<dbReference type="AlphaFoldDB" id="A0A7L6N7F4"/>
<evidence type="ECO:0000313" key="2">
    <source>
        <dbReference type="Proteomes" id="UP000512167"/>
    </source>
</evidence>
<dbReference type="RefSeq" id="WP_312031759.1">
    <property type="nucleotide sequence ID" value="NZ_CP051151.1"/>
</dbReference>
<keyword evidence="2" id="KW-1185">Reference proteome</keyword>
<dbReference type="Proteomes" id="UP000512167">
    <property type="component" value="Chromosome"/>
</dbReference>
<dbReference type="InterPro" id="IPR023214">
    <property type="entry name" value="HAD_sf"/>
</dbReference>
<dbReference type="Pfam" id="PF12710">
    <property type="entry name" value="HAD"/>
    <property type="match status" value="1"/>
</dbReference>
<dbReference type="SUPFAM" id="SSF56784">
    <property type="entry name" value="HAD-like"/>
    <property type="match status" value="1"/>
</dbReference>
<dbReference type="InterPro" id="IPR036412">
    <property type="entry name" value="HAD-like_sf"/>
</dbReference>
<dbReference type="Gene3D" id="3.40.50.1000">
    <property type="entry name" value="HAD superfamily/HAD-like"/>
    <property type="match status" value="1"/>
</dbReference>
<reference evidence="1 2" key="1">
    <citation type="submission" date="2020-04" db="EMBL/GenBank/DDBJ databases">
        <authorList>
            <person name="Zheng R.K."/>
            <person name="Sun C.M."/>
        </authorList>
    </citation>
    <scope>NUCLEOTIDE SEQUENCE [LARGE SCALE GENOMIC DNA]</scope>
    <source>
        <strain evidence="2">zrk29</strain>
    </source>
</reference>
<dbReference type="Gene3D" id="1.20.1440.100">
    <property type="entry name" value="SG protein - dephosphorylation function"/>
    <property type="match status" value="1"/>
</dbReference>
<evidence type="ECO:0008006" key="3">
    <source>
        <dbReference type="Google" id="ProtNLM"/>
    </source>
</evidence>
<name>A0A7L6N7F4_9MOLU</name>
<proteinExistence type="predicted"/>
<evidence type="ECO:0000313" key="1">
    <source>
        <dbReference type="EMBL" id="QLY40905.1"/>
    </source>
</evidence>
<dbReference type="KEGG" id="tbk:HF295_08565"/>
<gene>
    <name evidence="1" type="ORF">HF295_08565</name>
</gene>
<protein>
    <recommendedName>
        <fullName evidence="3">HAD-IB family hydrolase</fullName>
    </recommendedName>
</protein>
<dbReference type="EMBL" id="CP051151">
    <property type="protein sequence ID" value="QLY40905.1"/>
    <property type="molecule type" value="Genomic_DNA"/>
</dbReference>
<organism evidence="1 2">
    <name type="scientific">Hujiaoplasma nucleasis</name>
    <dbReference type="NCBI Taxonomy" id="2725268"/>
    <lineage>
        <taxon>Bacteria</taxon>
        <taxon>Bacillati</taxon>
        <taxon>Mycoplasmatota</taxon>
        <taxon>Mollicutes</taxon>
        <taxon>Candidatus Izemoplasmatales</taxon>
        <taxon>Hujiaoplasmataceae</taxon>
        <taxon>Hujiaoplasma</taxon>
    </lineage>
</organism>
<sequence>MKLAIYDFDGTYVSKQTLPLLYKLWKKKKLNKAMYKKIWYGFVWRYILYKLKIFGWDKRRINPYTMRKTADLFRSISRESLDQFLIDHYHNIQSVVFHPLKTQIQEDKKNGFHIVLLSGNLDIILQAFKNDGFDTIIGSKSMKNGEILSSKDIEVIIEDKKREMILKHFPQADLKASKAYADNGYDIPVLEMVGNAFAVNPDKELEKHAIKNNWIIIR</sequence>
<accession>A0A7L6N7F4</accession>